<protein>
    <submittedName>
        <fullName evidence="2">Uncharacterized protein</fullName>
    </submittedName>
</protein>
<dbReference type="EMBL" id="JAHRIN010005339">
    <property type="protein sequence ID" value="MEQ2193089.1"/>
    <property type="molecule type" value="Genomic_DNA"/>
</dbReference>
<feature type="region of interest" description="Disordered" evidence="1">
    <location>
        <begin position="33"/>
        <end position="57"/>
    </location>
</feature>
<sequence length="135" mass="15275">MLIAFLQPDESGEGNKLPAAASSAAWRSEMFGSLGSTEQQSPASSDGFLQHQQQHLGNSLEEPADVEFRAVGWSLQLIRRSYILFRTMRQTAENLLVCFQFNLLGWLLKVCSDHTGYRKLCSNITDRRRVLKEKL</sequence>
<gene>
    <name evidence="2" type="ORF">XENOCAPTIV_023416</name>
</gene>
<feature type="compositionally biased region" description="Polar residues" evidence="1">
    <location>
        <begin position="34"/>
        <end position="44"/>
    </location>
</feature>
<proteinExistence type="predicted"/>
<evidence type="ECO:0000256" key="1">
    <source>
        <dbReference type="SAM" id="MobiDB-lite"/>
    </source>
</evidence>
<accession>A0ABV0QBE1</accession>
<dbReference type="Proteomes" id="UP001434883">
    <property type="component" value="Unassembled WGS sequence"/>
</dbReference>
<keyword evidence="3" id="KW-1185">Reference proteome</keyword>
<evidence type="ECO:0000313" key="2">
    <source>
        <dbReference type="EMBL" id="MEQ2193089.1"/>
    </source>
</evidence>
<name>A0ABV0QBE1_9TELE</name>
<comment type="caution">
    <text evidence="2">The sequence shown here is derived from an EMBL/GenBank/DDBJ whole genome shotgun (WGS) entry which is preliminary data.</text>
</comment>
<organism evidence="2 3">
    <name type="scientific">Xenoophorus captivus</name>
    <dbReference type="NCBI Taxonomy" id="1517983"/>
    <lineage>
        <taxon>Eukaryota</taxon>
        <taxon>Metazoa</taxon>
        <taxon>Chordata</taxon>
        <taxon>Craniata</taxon>
        <taxon>Vertebrata</taxon>
        <taxon>Euteleostomi</taxon>
        <taxon>Actinopterygii</taxon>
        <taxon>Neopterygii</taxon>
        <taxon>Teleostei</taxon>
        <taxon>Neoteleostei</taxon>
        <taxon>Acanthomorphata</taxon>
        <taxon>Ovalentaria</taxon>
        <taxon>Atherinomorphae</taxon>
        <taxon>Cyprinodontiformes</taxon>
        <taxon>Goodeidae</taxon>
        <taxon>Xenoophorus</taxon>
    </lineage>
</organism>
<evidence type="ECO:0000313" key="3">
    <source>
        <dbReference type="Proteomes" id="UP001434883"/>
    </source>
</evidence>
<reference evidence="2 3" key="1">
    <citation type="submission" date="2021-06" db="EMBL/GenBank/DDBJ databases">
        <authorList>
            <person name="Palmer J.M."/>
        </authorList>
    </citation>
    <scope>NUCLEOTIDE SEQUENCE [LARGE SCALE GENOMIC DNA]</scope>
    <source>
        <strain evidence="2 3">XC_2019</strain>
        <tissue evidence="2">Muscle</tissue>
    </source>
</reference>